<gene>
    <name evidence="2" type="ORF">LTRI10_LOCUS45767</name>
</gene>
<dbReference type="EMBL" id="OZ034821">
    <property type="protein sequence ID" value="CAL1406013.1"/>
    <property type="molecule type" value="Genomic_DNA"/>
</dbReference>
<evidence type="ECO:0008006" key="4">
    <source>
        <dbReference type="Google" id="ProtNLM"/>
    </source>
</evidence>
<sequence length="98" mass="11044">MSLVTIQVTELVDGVFVGFSFNHAVGDGTSFWNFLTALSETFREKTPISRPSMNKRWFSEGHGPIIPLSSDQIPSRYESPELLECFFHFSAESIAKIK</sequence>
<protein>
    <recommendedName>
        <fullName evidence="4">HXXXD-type acyl-transferase family protein</fullName>
    </recommendedName>
</protein>
<dbReference type="Pfam" id="PF02458">
    <property type="entry name" value="Transferase"/>
    <property type="match status" value="1"/>
</dbReference>
<dbReference type="Proteomes" id="UP001497516">
    <property type="component" value="Chromosome 8"/>
</dbReference>
<evidence type="ECO:0000256" key="1">
    <source>
        <dbReference type="ARBA" id="ARBA00022679"/>
    </source>
</evidence>
<evidence type="ECO:0000313" key="2">
    <source>
        <dbReference type="EMBL" id="CAL1406013.1"/>
    </source>
</evidence>
<evidence type="ECO:0000313" key="3">
    <source>
        <dbReference type="Proteomes" id="UP001497516"/>
    </source>
</evidence>
<dbReference type="Gene3D" id="3.30.559.10">
    <property type="entry name" value="Chloramphenicol acetyltransferase-like domain"/>
    <property type="match status" value="1"/>
</dbReference>
<dbReference type="InterPro" id="IPR023213">
    <property type="entry name" value="CAT-like_dom_sf"/>
</dbReference>
<dbReference type="PANTHER" id="PTHR31896">
    <property type="entry name" value="FAMILY REGULATORY PROTEIN, PUTATIVE (AFU_ORTHOLOGUE AFUA_3G14730)-RELATED"/>
    <property type="match status" value="1"/>
</dbReference>
<name>A0AAV2G8C5_9ROSI</name>
<keyword evidence="3" id="KW-1185">Reference proteome</keyword>
<dbReference type="GO" id="GO:0016740">
    <property type="term" value="F:transferase activity"/>
    <property type="evidence" value="ECO:0007669"/>
    <property type="project" value="UniProtKB-KW"/>
</dbReference>
<dbReference type="PANTHER" id="PTHR31896:SF12">
    <property type="entry name" value="HXXXD-TYPE ACYL-TRANSFERASE FAMILY PROTEIN"/>
    <property type="match status" value="1"/>
</dbReference>
<keyword evidence="1" id="KW-0808">Transferase</keyword>
<proteinExistence type="predicted"/>
<dbReference type="InterPro" id="IPR051283">
    <property type="entry name" value="Sec_Metabolite_Acyltrans"/>
</dbReference>
<accession>A0AAV2G8C5</accession>
<reference evidence="2 3" key="1">
    <citation type="submission" date="2024-04" db="EMBL/GenBank/DDBJ databases">
        <authorList>
            <person name="Fracassetti M."/>
        </authorList>
    </citation>
    <scope>NUCLEOTIDE SEQUENCE [LARGE SCALE GENOMIC DNA]</scope>
</reference>
<organism evidence="2 3">
    <name type="scientific">Linum trigynum</name>
    <dbReference type="NCBI Taxonomy" id="586398"/>
    <lineage>
        <taxon>Eukaryota</taxon>
        <taxon>Viridiplantae</taxon>
        <taxon>Streptophyta</taxon>
        <taxon>Embryophyta</taxon>
        <taxon>Tracheophyta</taxon>
        <taxon>Spermatophyta</taxon>
        <taxon>Magnoliopsida</taxon>
        <taxon>eudicotyledons</taxon>
        <taxon>Gunneridae</taxon>
        <taxon>Pentapetalae</taxon>
        <taxon>rosids</taxon>
        <taxon>fabids</taxon>
        <taxon>Malpighiales</taxon>
        <taxon>Linaceae</taxon>
        <taxon>Linum</taxon>
    </lineage>
</organism>
<dbReference type="AlphaFoldDB" id="A0AAV2G8C5"/>